<sequence length="193" mass="21719">MKPILSVTLIALAAIVSILAWYGLFAGVTISEQSLASFSFVYEKHIGNYRQSGRIMNDIYWELKKEGVSTTKGVGLYYDNPRKVDVEHLRSLAGCILPEEHEAAREKLKESYLVATLPEATVPVIRFPYKGKLSIVLGTLKVYPRVNAWFKAHPEHLGPIMEIYDLPKGEILYVLSQPVGIEAMDALWYAEHP</sequence>
<dbReference type="PANTHER" id="PTHR15949">
    <property type="entry name" value="TESTIS-EXPRESSED PROTEIN 264"/>
    <property type="match status" value="1"/>
</dbReference>
<gene>
    <name evidence="1" type="ORF">DSLASN_37120</name>
</gene>
<dbReference type="RefSeq" id="WP_236889482.1">
    <property type="nucleotide sequence ID" value="NZ_AP024488.1"/>
</dbReference>
<dbReference type="EMBL" id="AP024488">
    <property type="protein sequence ID" value="BCS98080.1"/>
    <property type="molecule type" value="Genomic_DNA"/>
</dbReference>
<evidence type="ECO:0000313" key="1">
    <source>
        <dbReference type="EMBL" id="BCS98080.1"/>
    </source>
</evidence>
<keyword evidence="2" id="KW-1185">Reference proteome</keyword>
<name>A0ABM7PLC9_9BACT</name>
<proteinExistence type="predicted"/>
<reference evidence="1 2" key="1">
    <citation type="submission" date="2021-02" db="EMBL/GenBank/DDBJ databases">
        <title>Complete genome of Desulfoluna sp. strain ASN36.</title>
        <authorList>
            <person name="Takahashi A."/>
            <person name="Kojima H."/>
            <person name="Fukui M."/>
        </authorList>
    </citation>
    <scope>NUCLEOTIDE SEQUENCE [LARGE SCALE GENOMIC DNA]</scope>
    <source>
        <strain evidence="1 2">ASN36</strain>
    </source>
</reference>
<organism evidence="1 2">
    <name type="scientific">Desulfoluna limicola</name>
    <dbReference type="NCBI Taxonomy" id="2810562"/>
    <lineage>
        <taxon>Bacteria</taxon>
        <taxon>Pseudomonadati</taxon>
        <taxon>Thermodesulfobacteriota</taxon>
        <taxon>Desulfobacteria</taxon>
        <taxon>Desulfobacterales</taxon>
        <taxon>Desulfolunaceae</taxon>
        <taxon>Desulfoluna</taxon>
    </lineage>
</organism>
<dbReference type="Gene3D" id="3.20.80.10">
    <property type="entry name" value="Regulatory factor, effector binding domain"/>
    <property type="match status" value="1"/>
</dbReference>
<protein>
    <recommendedName>
        <fullName evidence="3">GyrI-like small molecule binding domain-containing protein</fullName>
    </recommendedName>
</protein>
<evidence type="ECO:0000313" key="2">
    <source>
        <dbReference type="Proteomes" id="UP001320148"/>
    </source>
</evidence>
<dbReference type="InterPro" id="IPR011256">
    <property type="entry name" value="Reg_factor_effector_dom_sf"/>
</dbReference>
<evidence type="ECO:0008006" key="3">
    <source>
        <dbReference type="Google" id="ProtNLM"/>
    </source>
</evidence>
<accession>A0ABM7PLC9</accession>
<dbReference type="PANTHER" id="PTHR15949:SF3">
    <property type="entry name" value="TESTIS-EXPRESSED PROTEIN 264"/>
    <property type="match status" value="1"/>
</dbReference>
<dbReference type="SUPFAM" id="SSF55136">
    <property type="entry name" value="Probable bacterial effector-binding domain"/>
    <property type="match status" value="1"/>
</dbReference>
<dbReference type="Proteomes" id="UP001320148">
    <property type="component" value="Chromosome"/>
</dbReference>